<feature type="region of interest" description="Disordered" evidence="1">
    <location>
        <begin position="30"/>
        <end position="59"/>
    </location>
</feature>
<dbReference type="AlphaFoldDB" id="A0A1H6E2K6"/>
<keyword evidence="4" id="KW-1185">Reference proteome</keyword>
<evidence type="ECO:0000313" key="3">
    <source>
        <dbReference type="EMBL" id="SEG91135.1"/>
    </source>
</evidence>
<dbReference type="EMBL" id="FNVU01000023">
    <property type="protein sequence ID" value="SEG91135.1"/>
    <property type="molecule type" value="Genomic_DNA"/>
</dbReference>
<feature type="compositionally biased region" description="Low complexity" evidence="1">
    <location>
        <begin position="30"/>
        <end position="52"/>
    </location>
</feature>
<dbReference type="Pfam" id="PF03995">
    <property type="entry name" value="Inhibitor_I36"/>
    <property type="match status" value="1"/>
</dbReference>
<reference evidence="3 4" key="1">
    <citation type="submission" date="2016-10" db="EMBL/GenBank/DDBJ databases">
        <authorList>
            <person name="de Groot N.N."/>
        </authorList>
    </citation>
    <scope>NUCLEOTIDE SEQUENCE [LARGE SCALE GENOMIC DNA]</scope>
    <source>
        <strain evidence="3 4">CGMCC 4.2023</strain>
    </source>
</reference>
<keyword evidence="2" id="KW-0732">Signal</keyword>
<evidence type="ECO:0000256" key="1">
    <source>
        <dbReference type="SAM" id="MobiDB-lite"/>
    </source>
</evidence>
<dbReference type="OrthoDB" id="3541237at2"/>
<evidence type="ECO:0000313" key="4">
    <source>
        <dbReference type="Proteomes" id="UP000236754"/>
    </source>
</evidence>
<accession>A0A1H6E2K6</accession>
<organism evidence="3 4">
    <name type="scientific">Actinacidiphila yanglinensis</name>
    <dbReference type="NCBI Taxonomy" id="310779"/>
    <lineage>
        <taxon>Bacteria</taxon>
        <taxon>Bacillati</taxon>
        <taxon>Actinomycetota</taxon>
        <taxon>Actinomycetes</taxon>
        <taxon>Kitasatosporales</taxon>
        <taxon>Streptomycetaceae</taxon>
        <taxon>Actinacidiphila</taxon>
    </lineage>
</organism>
<feature type="chain" id="PRO_5038491041" evidence="2">
    <location>
        <begin position="27"/>
        <end position="143"/>
    </location>
</feature>
<proteinExistence type="predicted"/>
<sequence length="143" mass="14788">MISSPLRTPLARALLTVALLSAVTTAAGTADAGAAPGPGATTAARSASRTVSPDAAPSSCPQGDFCAYQGVNYTGKEQKMGPCRVYELEGTGWSGAGSWYNNQSDGIKALMGNKYGVTIFVTPPAPSHDTNGDWTPVWYIQNC</sequence>
<dbReference type="Proteomes" id="UP000236754">
    <property type="component" value="Unassembled WGS sequence"/>
</dbReference>
<evidence type="ECO:0000256" key="2">
    <source>
        <dbReference type="SAM" id="SignalP"/>
    </source>
</evidence>
<dbReference type="RefSeq" id="WP_146088413.1">
    <property type="nucleotide sequence ID" value="NZ_FNVU01000023.1"/>
</dbReference>
<gene>
    <name evidence="3" type="ORF">SAMN05216223_12336</name>
</gene>
<name>A0A1H6E2K6_9ACTN</name>
<protein>
    <submittedName>
        <fullName evidence="3">Peptidase inhibitor family I36</fullName>
    </submittedName>
</protein>
<feature type="signal peptide" evidence="2">
    <location>
        <begin position="1"/>
        <end position="26"/>
    </location>
</feature>